<organism evidence="2 3">
    <name type="scientific">Tilletia caries</name>
    <name type="common">wheat bunt fungus</name>
    <dbReference type="NCBI Taxonomy" id="13290"/>
    <lineage>
        <taxon>Eukaryota</taxon>
        <taxon>Fungi</taxon>
        <taxon>Dikarya</taxon>
        <taxon>Basidiomycota</taxon>
        <taxon>Ustilaginomycotina</taxon>
        <taxon>Exobasidiomycetes</taxon>
        <taxon>Tilletiales</taxon>
        <taxon>Tilletiaceae</taxon>
        <taxon>Tilletia</taxon>
    </lineage>
</organism>
<feature type="region of interest" description="Disordered" evidence="1">
    <location>
        <begin position="560"/>
        <end position="580"/>
    </location>
</feature>
<feature type="compositionally biased region" description="Low complexity" evidence="1">
    <location>
        <begin position="731"/>
        <end position="744"/>
    </location>
</feature>
<feature type="region of interest" description="Disordered" evidence="1">
    <location>
        <begin position="778"/>
        <end position="805"/>
    </location>
</feature>
<feature type="region of interest" description="Disordered" evidence="1">
    <location>
        <begin position="721"/>
        <end position="744"/>
    </location>
</feature>
<feature type="compositionally biased region" description="Low complexity" evidence="1">
    <location>
        <begin position="149"/>
        <end position="159"/>
    </location>
</feature>
<proteinExistence type="predicted"/>
<feature type="region of interest" description="Disordered" evidence="1">
    <location>
        <begin position="599"/>
        <end position="621"/>
    </location>
</feature>
<feature type="non-terminal residue" evidence="2">
    <location>
        <position position="1"/>
    </location>
</feature>
<gene>
    <name evidence="2" type="ORF">JKIAZH3_G297</name>
</gene>
<comment type="caution">
    <text evidence="2">The sequence shown here is derived from an EMBL/GenBank/DDBJ whole genome shotgun (WGS) entry which is preliminary data.</text>
</comment>
<feature type="compositionally biased region" description="Low complexity" evidence="1">
    <location>
        <begin position="227"/>
        <end position="239"/>
    </location>
</feature>
<feature type="compositionally biased region" description="Basic residues" evidence="1">
    <location>
        <begin position="42"/>
        <end position="51"/>
    </location>
</feature>
<feature type="region of interest" description="Disordered" evidence="1">
    <location>
        <begin position="1"/>
        <end position="181"/>
    </location>
</feature>
<feature type="compositionally biased region" description="Acidic residues" evidence="1">
    <location>
        <begin position="782"/>
        <end position="793"/>
    </location>
</feature>
<keyword evidence="3" id="KW-1185">Reference proteome</keyword>
<feature type="compositionally biased region" description="Low complexity" evidence="1">
    <location>
        <begin position="401"/>
        <end position="424"/>
    </location>
</feature>
<feature type="compositionally biased region" description="Polar residues" evidence="1">
    <location>
        <begin position="214"/>
        <end position="224"/>
    </location>
</feature>
<evidence type="ECO:0000313" key="2">
    <source>
        <dbReference type="EMBL" id="CAD6957177.1"/>
    </source>
</evidence>
<evidence type="ECO:0000313" key="3">
    <source>
        <dbReference type="Proteomes" id="UP000836402"/>
    </source>
</evidence>
<protein>
    <submittedName>
        <fullName evidence="2">Uncharacterized protein</fullName>
    </submittedName>
</protein>
<feature type="compositionally biased region" description="Basic residues" evidence="1">
    <location>
        <begin position="100"/>
        <end position="109"/>
    </location>
</feature>
<accession>A0ABN7JAW1</accession>
<dbReference type="EMBL" id="CAJHJG010006457">
    <property type="protein sequence ID" value="CAD6957177.1"/>
    <property type="molecule type" value="Genomic_DNA"/>
</dbReference>
<name>A0ABN7JAW1_9BASI</name>
<reference evidence="2" key="1">
    <citation type="submission" date="2020-10" db="EMBL/GenBank/DDBJ databases">
        <authorList>
            <person name="Sedaghatjoo S."/>
        </authorList>
    </citation>
    <scope>NUCLEOTIDE SEQUENCE</scope>
    <source>
        <strain evidence="2">AZH3</strain>
    </source>
</reference>
<sequence>ARDRTGSSTYSAAEGSGELLHLPAPPSTEAGASSSPPPKNNNKNRRRRKARTGATTPAGSAEHGVVEDGTGSRVTSSSEDSDDQDGRSSKRSNNSGSAAIRRRTARKNGRAAAAGGAGGQAGASATPSGQGSRLQLRGDGITVLRPTTSSSSSAAANNNKQPASEESTEEGKLARRPPSASTRLISAILRKLFTLEPDVLDAFLLGSETHHQNVRTSGRDSNASGGARSVSNSSTTASSRPRRTVRFAELGGGASGEAENVRPYEYEYRTFAAAYQQQQRKSSSRSRSSEGKTGLGSASETVSSNPILAIARAAERAEAGENEDEEDGDGDEADEVGLVKIDPEGKLATRRPRTTKTGNADGSSGGAFEHPYKQTRRSSSAGEHDENDEANTSSASFQPVRRNASSTSLTSSTRPRTTYSDSSSAIVGGGAGGGATMMEPTAWEAIRALFDERLARQAYSFHEGIGLPLSLRLLRWVLGRSGVWDGGAGGANKGRRGTRAAVVAGIGWDGIEEMLDGDEEEDEEEGQTEDGLFSSEVGDFARLVGGEAALFGGDVAAAATETGGGPSSVGESEAVKRERERREWERAWARGVALASAAAHASASTEPSEVGEDARHGSLSPPLGYHARSYSAYDLSHYPPQDGYYNPAAVNVGVGGDGAEYLNPPHVAGRSSWVGGGNRALAHFHHQQQQQQGGGTYPSHFASYGDLPAIAASIESSFGGPSFHEARQHHSPTSSAVSSSLPSPSALELGLGTAGLGGAVQFRPTVGGPTVAAARGGLGLLESDDGGDADEEGSTGRRYSRRVVG</sequence>
<feature type="region of interest" description="Disordered" evidence="1">
    <location>
        <begin position="212"/>
        <end position="257"/>
    </location>
</feature>
<feature type="region of interest" description="Disordered" evidence="1">
    <location>
        <begin position="315"/>
        <end position="435"/>
    </location>
</feature>
<dbReference type="Proteomes" id="UP000836402">
    <property type="component" value="Unassembled WGS sequence"/>
</dbReference>
<feature type="region of interest" description="Disordered" evidence="1">
    <location>
        <begin position="277"/>
        <end position="303"/>
    </location>
</feature>
<feature type="compositionally biased region" description="Low complexity" evidence="1">
    <location>
        <begin position="599"/>
        <end position="608"/>
    </location>
</feature>
<feature type="compositionally biased region" description="Acidic residues" evidence="1">
    <location>
        <begin position="320"/>
        <end position="335"/>
    </location>
</feature>
<feature type="compositionally biased region" description="Polar residues" evidence="1">
    <location>
        <begin position="1"/>
        <end position="11"/>
    </location>
</feature>
<evidence type="ECO:0000256" key="1">
    <source>
        <dbReference type="SAM" id="MobiDB-lite"/>
    </source>
</evidence>